<protein>
    <recommendedName>
        <fullName evidence="4">Mitochondrial mRNA-processing protein COX24 C-terminal domain-containing protein</fullName>
    </recommendedName>
</protein>
<name>A0A7S4N8A0_9STRA</name>
<gene>
    <name evidence="3" type="ORF">OAUR00152_LOCUS32145</name>
</gene>
<accession>A0A7S4N8A0</accession>
<feature type="compositionally biased region" description="Basic and acidic residues" evidence="1">
    <location>
        <begin position="70"/>
        <end position="93"/>
    </location>
</feature>
<evidence type="ECO:0000256" key="2">
    <source>
        <dbReference type="SAM" id="SignalP"/>
    </source>
</evidence>
<evidence type="ECO:0008006" key="4">
    <source>
        <dbReference type="Google" id="ProtNLM"/>
    </source>
</evidence>
<feature type="chain" id="PRO_5031010739" description="Mitochondrial mRNA-processing protein COX24 C-terminal domain-containing protein" evidence="2">
    <location>
        <begin position="23"/>
        <end position="196"/>
    </location>
</feature>
<dbReference type="EMBL" id="HBKQ01046594">
    <property type="protein sequence ID" value="CAE2271304.1"/>
    <property type="molecule type" value="Transcribed_RNA"/>
</dbReference>
<feature type="compositionally biased region" description="Acidic residues" evidence="1">
    <location>
        <begin position="94"/>
        <end position="110"/>
    </location>
</feature>
<dbReference type="AlphaFoldDB" id="A0A7S4N8A0"/>
<feature type="compositionally biased region" description="Basic residues" evidence="1">
    <location>
        <begin position="171"/>
        <end position="196"/>
    </location>
</feature>
<sequence length="196" mass="22256">MRHLIFVLRYLVLPSHLLRASAAIESFGTPWHHAGAASRAADGIAREHQRQERERRERRRGTAAPSAESPPRKKTMEEAIESAKRMRRVRIDDLSDVEASSEDEAADDGESLPLWGDGDDDSSGAEEMLFGMPRFDGYGDDFSSSCDNPGFGVIDDDESSQDDSDSDERRWRKKRLEGKKLRKAIKKKTHRKKRED</sequence>
<evidence type="ECO:0000313" key="3">
    <source>
        <dbReference type="EMBL" id="CAE2271304.1"/>
    </source>
</evidence>
<feature type="compositionally biased region" description="Acidic residues" evidence="1">
    <location>
        <begin position="154"/>
        <end position="166"/>
    </location>
</feature>
<organism evidence="3">
    <name type="scientific">Odontella aurita</name>
    <dbReference type="NCBI Taxonomy" id="265563"/>
    <lineage>
        <taxon>Eukaryota</taxon>
        <taxon>Sar</taxon>
        <taxon>Stramenopiles</taxon>
        <taxon>Ochrophyta</taxon>
        <taxon>Bacillariophyta</taxon>
        <taxon>Mediophyceae</taxon>
        <taxon>Biddulphiophycidae</taxon>
        <taxon>Eupodiscales</taxon>
        <taxon>Odontellaceae</taxon>
        <taxon>Odontella</taxon>
    </lineage>
</organism>
<reference evidence="3" key="1">
    <citation type="submission" date="2021-01" db="EMBL/GenBank/DDBJ databases">
        <authorList>
            <person name="Corre E."/>
            <person name="Pelletier E."/>
            <person name="Niang G."/>
            <person name="Scheremetjew M."/>
            <person name="Finn R."/>
            <person name="Kale V."/>
            <person name="Holt S."/>
            <person name="Cochrane G."/>
            <person name="Meng A."/>
            <person name="Brown T."/>
            <person name="Cohen L."/>
        </authorList>
    </citation>
    <scope>NUCLEOTIDE SEQUENCE</scope>
    <source>
        <strain evidence="3">Isolate 1302-5</strain>
    </source>
</reference>
<feature type="region of interest" description="Disordered" evidence="1">
    <location>
        <begin position="38"/>
        <end position="196"/>
    </location>
</feature>
<feature type="compositionally biased region" description="Basic and acidic residues" evidence="1">
    <location>
        <begin position="44"/>
        <end position="55"/>
    </location>
</feature>
<evidence type="ECO:0000256" key="1">
    <source>
        <dbReference type="SAM" id="MobiDB-lite"/>
    </source>
</evidence>
<proteinExistence type="predicted"/>
<keyword evidence="2" id="KW-0732">Signal</keyword>
<feature type="signal peptide" evidence="2">
    <location>
        <begin position="1"/>
        <end position="22"/>
    </location>
</feature>